<dbReference type="GO" id="GO:0016787">
    <property type="term" value="F:hydrolase activity"/>
    <property type="evidence" value="ECO:0007669"/>
    <property type="project" value="UniProtKB-KW"/>
</dbReference>
<keyword evidence="10" id="KW-1185">Reference proteome</keyword>
<dbReference type="Gene3D" id="3.90.79.10">
    <property type="entry name" value="Nucleoside Triphosphate Pyrophosphohydrolase"/>
    <property type="match status" value="1"/>
</dbReference>
<comment type="similarity">
    <text evidence="3">Belongs to the Nudix hydrolase family. NudK subfamily.</text>
</comment>
<evidence type="ECO:0000256" key="6">
    <source>
        <dbReference type="ARBA" id="ARBA00032162"/>
    </source>
</evidence>
<dbReference type="PROSITE" id="PS51462">
    <property type="entry name" value="NUDIX"/>
    <property type="match status" value="1"/>
</dbReference>
<gene>
    <name evidence="9" type="primary">nudF</name>
    <name evidence="9" type="ORF">Pla52o_21090</name>
</gene>
<dbReference type="GO" id="GO:0005829">
    <property type="term" value="C:cytosol"/>
    <property type="evidence" value="ECO:0007669"/>
    <property type="project" value="TreeGrafter"/>
</dbReference>
<comment type="cofactor">
    <cofactor evidence="2">
        <name>Mg(2+)</name>
        <dbReference type="ChEBI" id="CHEBI:18420"/>
    </cofactor>
</comment>
<evidence type="ECO:0000256" key="5">
    <source>
        <dbReference type="ARBA" id="ARBA00022801"/>
    </source>
</evidence>
<comment type="caution">
    <text evidence="9">The sequence shown here is derived from an EMBL/GenBank/DDBJ whole genome shotgun (WGS) entry which is preliminary data.</text>
</comment>
<dbReference type="SUPFAM" id="SSF55811">
    <property type="entry name" value="Nudix"/>
    <property type="match status" value="1"/>
</dbReference>
<evidence type="ECO:0000256" key="4">
    <source>
        <dbReference type="ARBA" id="ARBA00016377"/>
    </source>
</evidence>
<dbReference type="EMBL" id="SJPT01000003">
    <property type="protein sequence ID" value="TWU24185.1"/>
    <property type="molecule type" value="Genomic_DNA"/>
</dbReference>
<dbReference type="PROSITE" id="PS00893">
    <property type="entry name" value="NUDIX_BOX"/>
    <property type="match status" value="1"/>
</dbReference>
<organism evidence="9 10">
    <name type="scientific">Novipirellula galeiformis</name>
    <dbReference type="NCBI Taxonomy" id="2528004"/>
    <lineage>
        <taxon>Bacteria</taxon>
        <taxon>Pseudomonadati</taxon>
        <taxon>Planctomycetota</taxon>
        <taxon>Planctomycetia</taxon>
        <taxon>Pirellulales</taxon>
        <taxon>Pirellulaceae</taxon>
        <taxon>Novipirellula</taxon>
    </lineage>
</organism>
<evidence type="ECO:0000256" key="1">
    <source>
        <dbReference type="ARBA" id="ARBA00000847"/>
    </source>
</evidence>
<dbReference type="AlphaFoldDB" id="A0A5C6CJ67"/>
<dbReference type="RefSeq" id="WP_146594420.1">
    <property type="nucleotide sequence ID" value="NZ_SJPT01000003.1"/>
</dbReference>
<dbReference type="InterPro" id="IPR020084">
    <property type="entry name" value="NUDIX_hydrolase_CS"/>
</dbReference>
<dbReference type="PANTHER" id="PTHR11839">
    <property type="entry name" value="UDP/ADP-SUGAR PYROPHOSPHATASE"/>
    <property type="match status" value="1"/>
</dbReference>
<evidence type="ECO:0000256" key="3">
    <source>
        <dbReference type="ARBA" id="ARBA00007275"/>
    </source>
</evidence>
<evidence type="ECO:0000313" key="9">
    <source>
        <dbReference type="EMBL" id="TWU24185.1"/>
    </source>
</evidence>
<keyword evidence="5 9" id="KW-0378">Hydrolase</keyword>
<sequence length="178" mass="19849">MNQDSPTPAEETIVLRGARFNVHAMSLVGNDGQTYIREVIRHPGAVVILPLLDADTIVMIENQRPTVGETLLELPAGTRESEEPAEQTAIRELREETGYQATSMTLLHEFYSAPGICDELMHLYVARDLTLGAHAREATEKIENHIATRGEIRQWIAEGRIRDAKTLVGLYAFLAGEW</sequence>
<dbReference type="InterPro" id="IPR015797">
    <property type="entry name" value="NUDIX_hydrolase-like_dom_sf"/>
</dbReference>
<protein>
    <recommendedName>
        <fullName evidence="4">GDP-mannose pyrophosphatase</fullName>
    </recommendedName>
    <alternativeName>
        <fullName evidence="6">GDP-mannose hydrolase</fullName>
    </alternativeName>
    <alternativeName>
        <fullName evidence="7">GDPMK</fullName>
    </alternativeName>
</protein>
<dbReference type="Pfam" id="PF00293">
    <property type="entry name" value="NUDIX"/>
    <property type="match status" value="1"/>
</dbReference>
<evidence type="ECO:0000256" key="2">
    <source>
        <dbReference type="ARBA" id="ARBA00001946"/>
    </source>
</evidence>
<accession>A0A5C6CJ67</accession>
<dbReference type="CDD" id="cd03424">
    <property type="entry name" value="NUDIX_ADPRase_Nudt5_UGPPase_Nudt14"/>
    <property type="match status" value="1"/>
</dbReference>
<reference evidence="9 10" key="1">
    <citation type="submission" date="2019-02" db="EMBL/GenBank/DDBJ databases">
        <title>Deep-cultivation of Planctomycetes and their phenomic and genomic characterization uncovers novel biology.</title>
        <authorList>
            <person name="Wiegand S."/>
            <person name="Jogler M."/>
            <person name="Boedeker C."/>
            <person name="Pinto D."/>
            <person name="Vollmers J."/>
            <person name="Rivas-Marin E."/>
            <person name="Kohn T."/>
            <person name="Peeters S.H."/>
            <person name="Heuer A."/>
            <person name="Rast P."/>
            <person name="Oberbeckmann S."/>
            <person name="Bunk B."/>
            <person name="Jeske O."/>
            <person name="Meyerdierks A."/>
            <person name="Storesund J.E."/>
            <person name="Kallscheuer N."/>
            <person name="Luecker S."/>
            <person name="Lage O.M."/>
            <person name="Pohl T."/>
            <person name="Merkel B.J."/>
            <person name="Hornburger P."/>
            <person name="Mueller R.-W."/>
            <person name="Bruemmer F."/>
            <person name="Labrenz M."/>
            <person name="Spormann A.M."/>
            <person name="Op Den Camp H."/>
            <person name="Overmann J."/>
            <person name="Amann R."/>
            <person name="Jetten M.S.M."/>
            <person name="Mascher T."/>
            <person name="Medema M.H."/>
            <person name="Devos D.P."/>
            <person name="Kaster A.-K."/>
            <person name="Ovreas L."/>
            <person name="Rohde M."/>
            <person name="Galperin M.Y."/>
            <person name="Jogler C."/>
        </authorList>
    </citation>
    <scope>NUCLEOTIDE SEQUENCE [LARGE SCALE GENOMIC DNA]</scope>
    <source>
        <strain evidence="9 10">Pla52o</strain>
    </source>
</reference>
<dbReference type="PANTHER" id="PTHR11839:SF18">
    <property type="entry name" value="NUDIX HYDROLASE DOMAIN-CONTAINING PROTEIN"/>
    <property type="match status" value="1"/>
</dbReference>
<evidence type="ECO:0000313" key="10">
    <source>
        <dbReference type="Proteomes" id="UP000316304"/>
    </source>
</evidence>
<dbReference type="GO" id="GO:0019693">
    <property type="term" value="P:ribose phosphate metabolic process"/>
    <property type="evidence" value="ECO:0007669"/>
    <property type="project" value="TreeGrafter"/>
</dbReference>
<comment type="catalytic activity">
    <reaction evidence="1">
        <text>GDP-alpha-D-mannose + H2O = alpha-D-mannose 1-phosphate + GMP + 2 H(+)</text>
        <dbReference type="Rhea" id="RHEA:27978"/>
        <dbReference type="ChEBI" id="CHEBI:15377"/>
        <dbReference type="ChEBI" id="CHEBI:15378"/>
        <dbReference type="ChEBI" id="CHEBI:57527"/>
        <dbReference type="ChEBI" id="CHEBI:58115"/>
        <dbReference type="ChEBI" id="CHEBI:58409"/>
    </reaction>
</comment>
<feature type="domain" description="Nudix hydrolase" evidence="8">
    <location>
        <begin position="40"/>
        <end position="169"/>
    </location>
</feature>
<evidence type="ECO:0000256" key="7">
    <source>
        <dbReference type="ARBA" id="ARBA00032272"/>
    </source>
</evidence>
<dbReference type="OrthoDB" id="9806150at2"/>
<dbReference type="Proteomes" id="UP000316304">
    <property type="component" value="Unassembled WGS sequence"/>
</dbReference>
<dbReference type="InterPro" id="IPR000086">
    <property type="entry name" value="NUDIX_hydrolase_dom"/>
</dbReference>
<proteinExistence type="inferred from homology"/>
<dbReference type="GO" id="GO:0006753">
    <property type="term" value="P:nucleoside phosphate metabolic process"/>
    <property type="evidence" value="ECO:0007669"/>
    <property type="project" value="TreeGrafter"/>
</dbReference>
<evidence type="ECO:0000259" key="8">
    <source>
        <dbReference type="PROSITE" id="PS51462"/>
    </source>
</evidence>
<name>A0A5C6CJ67_9BACT</name>